<proteinExistence type="predicted"/>
<organism evidence="5 6">
    <name type="scientific">Mesobacillus foraminis</name>
    <dbReference type="NCBI Taxonomy" id="279826"/>
    <lineage>
        <taxon>Bacteria</taxon>
        <taxon>Bacillati</taxon>
        <taxon>Bacillota</taxon>
        <taxon>Bacilli</taxon>
        <taxon>Bacillales</taxon>
        <taxon>Bacillaceae</taxon>
        <taxon>Mesobacillus</taxon>
    </lineage>
</organism>
<dbReference type="GO" id="GO:0016791">
    <property type="term" value="F:phosphatase activity"/>
    <property type="evidence" value="ECO:0007669"/>
    <property type="project" value="TreeGrafter"/>
</dbReference>
<dbReference type="InterPro" id="IPR001345">
    <property type="entry name" value="PG/BPGM_mutase_AS"/>
</dbReference>
<evidence type="ECO:0000313" key="5">
    <source>
        <dbReference type="EMBL" id="TCN22334.1"/>
    </source>
</evidence>
<accession>A0A4R2B9R0</accession>
<dbReference type="GO" id="GO:0005737">
    <property type="term" value="C:cytoplasm"/>
    <property type="evidence" value="ECO:0007669"/>
    <property type="project" value="TreeGrafter"/>
</dbReference>
<dbReference type="PIRSF" id="PIRSF000709">
    <property type="entry name" value="6PFK_2-Ptase"/>
    <property type="match status" value="1"/>
</dbReference>
<dbReference type="InterPro" id="IPR029033">
    <property type="entry name" value="His_PPase_superfam"/>
</dbReference>
<reference evidence="5 6" key="1">
    <citation type="journal article" date="2015" name="Stand. Genomic Sci.">
        <title>Genomic Encyclopedia of Bacterial and Archaeal Type Strains, Phase III: the genomes of soil and plant-associated and newly described type strains.</title>
        <authorList>
            <person name="Whitman W.B."/>
            <person name="Woyke T."/>
            <person name="Klenk H.P."/>
            <person name="Zhou Y."/>
            <person name="Lilburn T.G."/>
            <person name="Beck B.J."/>
            <person name="De Vos P."/>
            <person name="Vandamme P."/>
            <person name="Eisen J.A."/>
            <person name="Garrity G."/>
            <person name="Hugenholtz P."/>
            <person name="Kyrpides N.C."/>
        </authorList>
    </citation>
    <scope>NUCLEOTIDE SEQUENCE [LARGE SCALE GENOMIC DNA]</scope>
    <source>
        <strain evidence="5 6">CV53</strain>
    </source>
</reference>
<protein>
    <submittedName>
        <fullName evidence="5">Putative phosphoglycerate mutase</fullName>
    </submittedName>
</protein>
<dbReference type="InterPro" id="IPR013078">
    <property type="entry name" value="His_Pase_superF_clade-1"/>
</dbReference>
<dbReference type="PANTHER" id="PTHR48100">
    <property type="entry name" value="BROAD-SPECIFICITY PHOSPHATASE YOR283W-RELATED"/>
    <property type="match status" value="1"/>
</dbReference>
<dbReference type="RefSeq" id="WP_181215948.1">
    <property type="nucleotide sequence ID" value="NZ_JABUHM010000013.1"/>
</dbReference>
<evidence type="ECO:0000313" key="6">
    <source>
        <dbReference type="Proteomes" id="UP000295689"/>
    </source>
</evidence>
<dbReference type="PANTHER" id="PTHR48100:SF1">
    <property type="entry name" value="HISTIDINE PHOSPHATASE FAMILY PROTEIN-RELATED"/>
    <property type="match status" value="1"/>
</dbReference>
<dbReference type="Gene3D" id="3.40.50.1240">
    <property type="entry name" value="Phosphoglycerate mutase-like"/>
    <property type="match status" value="1"/>
</dbReference>
<keyword evidence="6" id="KW-1185">Reference proteome</keyword>
<dbReference type="PROSITE" id="PS00175">
    <property type="entry name" value="PG_MUTASE"/>
    <property type="match status" value="1"/>
</dbReference>
<evidence type="ECO:0000256" key="4">
    <source>
        <dbReference type="PIRSR" id="PIRSR613078-2"/>
    </source>
</evidence>
<dbReference type="InterPro" id="IPR050275">
    <property type="entry name" value="PGM_Phosphatase"/>
</dbReference>
<keyword evidence="2" id="KW-0413">Isomerase</keyword>
<comment type="caution">
    <text evidence="5">The sequence shown here is derived from an EMBL/GenBank/DDBJ whole genome shotgun (WGS) entry which is preliminary data.</text>
</comment>
<dbReference type="SMART" id="SM00855">
    <property type="entry name" value="PGAM"/>
    <property type="match status" value="1"/>
</dbReference>
<gene>
    <name evidence="5" type="ORF">EV146_111174</name>
</gene>
<evidence type="ECO:0000256" key="3">
    <source>
        <dbReference type="PIRSR" id="PIRSR613078-1"/>
    </source>
</evidence>
<dbReference type="CDD" id="cd07067">
    <property type="entry name" value="HP_PGM_like"/>
    <property type="match status" value="1"/>
</dbReference>
<sequence length="204" mass="23232">MLTLYVARHGETEWNAEKRMQGRLDSKLTEKGKRDAMLLGERLKGTRFEQIISSPSGRALETVELVRGGRSIPVTTDERLFEIHLGSWQGKTDAEIKGLYPAQFHSYWNLPELYENQGGESFHEVKQRISEFIGDLEKRVPSGNVLVITHGVVIKALYLICRNSRINEIWNPPFIHGTSLTVVNVAEGRRELLLEGCVEHCRHP</sequence>
<dbReference type="Pfam" id="PF00300">
    <property type="entry name" value="His_Phos_1"/>
    <property type="match status" value="1"/>
</dbReference>
<evidence type="ECO:0000256" key="1">
    <source>
        <dbReference type="ARBA" id="ARBA00023152"/>
    </source>
</evidence>
<feature type="active site" description="Tele-phosphohistidine intermediate" evidence="3">
    <location>
        <position position="9"/>
    </location>
</feature>
<feature type="binding site" evidence="4">
    <location>
        <begin position="8"/>
        <end position="15"/>
    </location>
    <ligand>
        <name>substrate</name>
    </ligand>
</feature>
<dbReference type="EMBL" id="SLVV01000011">
    <property type="protein sequence ID" value="TCN22334.1"/>
    <property type="molecule type" value="Genomic_DNA"/>
</dbReference>
<dbReference type="Proteomes" id="UP000295689">
    <property type="component" value="Unassembled WGS sequence"/>
</dbReference>
<name>A0A4R2B9R0_9BACI</name>
<feature type="active site" description="Proton donor/acceptor" evidence="3">
    <location>
        <position position="82"/>
    </location>
</feature>
<keyword evidence="1" id="KW-0324">Glycolysis</keyword>
<dbReference type="AlphaFoldDB" id="A0A4R2B9R0"/>
<dbReference type="SUPFAM" id="SSF53254">
    <property type="entry name" value="Phosphoglycerate mutase-like"/>
    <property type="match status" value="1"/>
</dbReference>
<evidence type="ECO:0000256" key="2">
    <source>
        <dbReference type="ARBA" id="ARBA00023235"/>
    </source>
</evidence>
<feature type="binding site" evidence="4">
    <location>
        <position position="58"/>
    </location>
    <ligand>
        <name>substrate</name>
    </ligand>
</feature>